<protein>
    <recommendedName>
        <fullName evidence="1">tRNA nuclease CdiA C-terminal domain-containing protein</fullName>
    </recommendedName>
</protein>
<evidence type="ECO:0000259" key="1">
    <source>
        <dbReference type="Pfam" id="PF18451"/>
    </source>
</evidence>
<accession>A0A316WWS7</accession>
<dbReference type="EMBL" id="PPEG02000001">
    <property type="protein sequence ID" value="PWN65854.1"/>
    <property type="molecule type" value="Genomic_DNA"/>
</dbReference>
<reference evidence="2 3" key="1">
    <citation type="submission" date="2018-04" db="EMBL/GenBank/DDBJ databases">
        <title>Chryseobacterium oncorhynchi 701B-08T from rainbow trout, and Chryseobacterium viscerum 687B-08T from diseased fish.</title>
        <authorList>
            <person name="Jeong J.-J."/>
            <person name="Lee Y.J."/>
            <person name="Pathiraja D."/>
            <person name="Park B."/>
            <person name="Choi I.-G."/>
            <person name="Kim K.D."/>
        </authorList>
    </citation>
    <scope>NUCLEOTIDE SEQUENCE [LARGE SCALE GENOMIC DNA]</scope>
    <source>
        <strain evidence="2 3">687B-08</strain>
    </source>
</reference>
<organism evidence="2 3">
    <name type="scientific">Chryseobacterium viscerum</name>
    <dbReference type="NCBI Taxonomy" id="1037377"/>
    <lineage>
        <taxon>Bacteria</taxon>
        <taxon>Pseudomonadati</taxon>
        <taxon>Bacteroidota</taxon>
        <taxon>Flavobacteriia</taxon>
        <taxon>Flavobacteriales</taxon>
        <taxon>Weeksellaceae</taxon>
        <taxon>Chryseobacterium group</taxon>
        <taxon>Chryseobacterium</taxon>
    </lineage>
</organism>
<dbReference type="AlphaFoldDB" id="A0A316WWS7"/>
<dbReference type="InterPro" id="IPR033806">
    <property type="entry name" value="CDI_toxin_Bp1026b-like"/>
</dbReference>
<dbReference type="Proteomes" id="UP000236413">
    <property type="component" value="Unassembled WGS sequence"/>
</dbReference>
<comment type="caution">
    <text evidence="2">The sequence shown here is derived from an EMBL/GenBank/DDBJ whole genome shotgun (WGS) entry which is preliminary data.</text>
</comment>
<sequence>MPDNLDDATKTSLILENEAAEILSKKGFDIEQNPSISTTLKNPDYIIEGKIFDCYSPYNSNKAVRGIWTEISDKVKKDQTNRIVLNLKNWNGDIPKLQKQFLDWEIEGLKEVIYITKQGDINYLKLK</sequence>
<evidence type="ECO:0000313" key="2">
    <source>
        <dbReference type="EMBL" id="PWN65854.1"/>
    </source>
</evidence>
<dbReference type="GO" id="GO:0004549">
    <property type="term" value="F:tRNA-specific ribonuclease activity"/>
    <property type="evidence" value="ECO:0007669"/>
    <property type="project" value="InterPro"/>
</dbReference>
<evidence type="ECO:0000313" key="3">
    <source>
        <dbReference type="Proteomes" id="UP000236413"/>
    </source>
</evidence>
<dbReference type="InterPro" id="IPR040559">
    <property type="entry name" value="CdiA_C"/>
</dbReference>
<dbReference type="Pfam" id="PF18451">
    <property type="entry name" value="CdiA_C"/>
    <property type="match status" value="1"/>
</dbReference>
<gene>
    <name evidence="2" type="ORF">C1634_001770</name>
</gene>
<name>A0A316WWS7_9FLAO</name>
<dbReference type="CDD" id="cd13442">
    <property type="entry name" value="CDI_toxin_Bp1026b-like"/>
    <property type="match status" value="1"/>
</dbReference>
<dbReference type="Gene3D" id="3.40.1350.120">
    <property type="match status" value="1"/>
</dbReference>
<proteinExistence type="predicted"/>
<feature type="domain" description="tRNA nuclease CdiA C-terminal" evidence="1">
    <location>
        <begin position="41"/>
        <end position="121"/>
    </location>
</feature>